<dbReference type="Pfam" id="PF02458">
    <property type="entry name" value="Transferase"/>
    <property type="match status" value="1"/>
</dbReference>
<keyword evidence="2" id="KW-1185">Reference proteome</keyword>
<gene>
    <name evidence="1" type="ORF">Syun_012191</name>
</gene>
<reference evidence="1 2" key="1">
    <citation type="submission" date="2024-01" db="EMBL/GenBank/DDBJ databases">
        <title>Genome assemblies of Stephania.</title>
        <authorList>
            <person name="Yang L."/>
        </authorList>
    </citation>
    <scope>NUCLEOTIDE SEQUENCE [LARGE SCALE GENOMIC DNA]</scope>
    <source>
        <strain evidence="1">YNDBR</strain>
        <tissue evidence="1">Leaf</tissue>
    </source>
</reference>
<comment type="caution">
    <text evidence="1">The sequence shown here is derived from an EMBL/GenBank/DDBJ whole genome shotgun (WGS) entry which is preliminary data.</text>
</comment>
<protein>
    <submittedName>
        <fullName evidence="1">Uncharacterized protein</fullName>
    </submittedName>
</protein>
<name>A0AAP0JYZ3_9MAGN</name>
<dbReference type="EMBL" id="JBBNAF010000005">
    <property type="protein sequence ID" value="KAK9142791.1"/>
    <property type="molecule type" value="Genomic_DNA"/>
</dbReference>
<accession>A0AAP0JYZ3</accession>
<evidence type="ECO:0000313" key="1">
    <source>
        <dbReference type="EMBL" id="KAK9142791.1"/>
    </source>
</evidence>
<dbReference type="InterPro" id="IPR023213">
    <property type="entry name" value="CAT-like_dom_sf"/>
</dbReference>
<evidence type="ECO:0000313" key="2">
    <source>
        <dbReference type="Proteomes" id="UP001420932"/>
    </source>
</evidence>
<dbReference type="Gene3D" id="3.30.559.10">
    <property type="entry name" value="Chloramphenicol acetyltransferase-like domain"/>
    <property type="match status" value="1"/>
</dbReference>
<organism evidence="1 2">
    <name type="scientific">Stephania yunnanensis</name>
    <dbReference type="NCBI Taxonomy" id="152371"/>
    <lineage>
        <taxon>Eukaryota</taxon>
        <taxon>Viridiplantae</taxon>
        <taxon>Streptophyta</taxon>
        <taxon>Embryophyta</taxon>
        <taxon>Tracheophyta</taxon>
        <taxon>Spermatophyta</taxon>
        <taxon>Magnoliopsida</taxon>
        <taxon>Ranunculales</taxon>
        <taxon>Menispermaceae</taxon>
        <taxon>Menispermoideae</taxon>
        <taxon>Cissampelideae</taxon>
        <taxon>Stephania</taxon>
    </lineage>
</organism>
<sequence>MFLAKVLLGLGGPAIVLSDARRLLVNELDFGFGRPVFGSVYTTAPQLGAGYVSPQLSGVGDGSWVVFTILWPELVVALESDPNRIVKPMSATRLGFWGGHKHHRRRAKVEEQ</sequence>
<proteinExistence type="predicted"/>
<dbReference type="AlphaFoldDB" id="A0AAP0JYZ3"/>
<dbReference type="Proteomes" id="UP001420932">
    <property type="component" value="Unassembled WGS sequence"/>
</dbReference>